<gene>
    <name evidence="1" type="ORF">PM001_LOCUS537</name>
</gene>
<evidence type="ECO:0000313" key="2">
    <source>
        <dbReference type="Proteomes" id="UP001162060"/>
    </source>
</evidence>
<name>A0AAV1T184_9STRA</name>
<reference evidence="1" key="1">
    <citation type="submission" date="2024-01" db="EMBL/GenBank/DDBJ databases">
        <authorList>
            <person name="Webb A."/>
        </authorList>
    </citation>
    <scope>NUCLEOTIDE SEQUENCE</scope>
    <source>
        <strain evidence="1">Pm1</strain>
    </source>
</reference>
<dbReference type="EMBL" id="CAKLBY020000003">
    <property type="protein sequence ID" value="CAK7893114.1"/>
    <property type="molecule type" value="Genomic_DNA"/>
</dbReference>
<dbReference type="AlphaFoldDB" id="A0AAV1T184"/>
<organism evidence="1 2">
    <name type="scientific">Peronospora matthiolae</name>
    <dbReference type="NCBI Taxonomy" id="2874970"/>
    <lineage>
        <taxon>Eukaryota</taxon>
        <taxon>Sar</taxon>
        <taxon>Stramenopiles</taxon>
        <taxon>Oomycota</taxon>
        <taxon>Peronosporomycetes</taxon>
        <taxon>Peronosporales</taxon>
        <taxon>Peronosporaceae</taxon>
        <taxon>Peronospora</taxon>
    </lineage>
</organism>
<protein>
    <submittedName>
        <fullName evidence="1">Uncharacterized protein</fullName>
    </submittedName>
</protein>
<sequence length="57" mass="6525">MEGQVCRLQNNQGESLGRMNVELAAKRLQRKAEKTFILLNYRGDYCIQVDLLAIIKA</sequence>
<dbReference type="Proteomes" id="UP001162060">
    <property type="component" value="Unassembled WGS sequence"/>
</dbReference>
<comment type="caution">
    <text evidence="1">The sequence shown here is derived from an EMBL/GenBank/DDBJ whole genome shotgun (WGS) entry which is preliminary data.</text>
</comment>
<accession>A0AAV1T184</accession>
<proteinExistence type="predicted"/>
<evidence type="ECO:0000313" key="1">
    <source>
        <dbReference type="EMBL" id="CAK7893114.1"/>
    </source>
</evidence>